<evidence type="ECO:0000313" key="2">
    <source>
        <dbReference type="Proteomes" id="UP000325313"/>
    </source>
</evidence>
<proteinExistence type="predicted"/>
<dbReference type="AlphaFoldDB" id="A0A5B0SFG8"/>
<dbReference type="EMBL" id="VDEP01000035">
    <property type="protein sequence ID" value="KAA1136587.1"/>
    <property type="molecule type" value="Genomic_DNA"/>
</dbReference>
<sequence length="125" mass="13684">MGPDNPSRISAIRQRIPASARGYPLGDADLDADAVARGCGLGSAAHSRGPTRSPVYRHPHIQVGCQYTNIPLGSNHHSNRNLKRIHDPWPDRIRSSLDPFHPPLLVDDTRFGTSGGALDHNRDRL</sequence>
<accession>A0A5B0SFG8</accession>
<evidence type="ECO:0000313" key="1">
    <source>
        <dbReference type="EMBL" id="KAA1136587.1"/>
    </source>
</evidence>
<reference evidence="1 2" key="1">
    <citation type="submission" date="2019-05" db="EMBL/GenBank/DDBJ databases">
        <title>Emergence of the Ug99 lineage of the wheat stem rust pathogen through somatic hybridization.</title>
        <authorList>
            <person name="Li F."/>
            <person name="Upadhyaya N.M."/>
            <person name="Sperschneider J."/>
            <person name="Matny O."/>
            <person name="Nguyen-Phuc H."/>
            <person name="Mago R."/>
            <person name="Raley C."/>
            <person name="Miller M.E."/>
            <person name="Silverstein K.A.T."/>
            <person name="Henningsen E."/>
            <person name="Hirsch C.D."/>
            <person name="Visser B."/>
            <person name="Pretorius Z.A."/>
            <person name="Steffenson B.J."/>
            <person name="Schwessinger B."/>
            <person name="Dodds P.N."/>
            <person name="Figueroa M."/>
        </authorList>
    </citation>
    <scope>NUCLEOTIDE SEQUENCE [LARGE SCALE GENOMIC DNA]</scope>
    <source>
        <strain evidence="1 2">Ug99</strain>
    </source>
</reference>
<name>A0A5B0SFG8_PUCGR</name>
<organism evidence="1 2">
    <name type="scientific">Puccinia graminis f. sp. tritici</name>
    <dbReference type="NCBI Taxonomy" id="56615"/>
    <lineage>
        <taxon>Eukaryota</taxon>
        <taxon>Fungi</taxon>
        <taxon>Dikarya</taxon>
        <taxon>Basidiomycota</taxon>
        <taxon>Pucciniomycotina</taxon>
        <taxon>Pucciniomycetes</taxon>
        <taxon>Pucciniales</taxon>
        <taxon>Pucciniaceae</taxon>
        <taxon>Puccinia</taxon>
    </lineage>
</organism>
<comment type="caution">
    <text evidence="1">The sequence shown here is derived from an EMBL/GenBank/DDBJ whole genome shotgun (WGS) entry which is preliminary data.</text>
</comment>
<protein>
    <submittedName>
        <fullName evidence="1">Uncharacterized protein</fullName>
    </submittedName>
</protein>
<gene>
    <name evidence="1" type="ORF">PGTUg99_035925</name>
</gene>
<dbReference type="Proteomes" id="UP000325313">
    <property type="component" value="Unassembled WGS sequence"/>
</dbReference>